<dbReference type="PANTHER" id="PTHR47933:SF11">
    <property type="entry name" value="PENTATRICOPEPTIDE REPEAT-CONTAINING PROTEIN 2"/>
    <property type="match status" value="1"/>
</dbReference>
<comment type="caution">
    <text evidence="4">The sequence shown here is derived from an EMBL/GenBank/DDBJ whole genome shotgun (WGS) entry which is preliminary data.</text>
</comment>
<protein>
    <recommendedName>
        <fullName evidence="6">Pentatricopeptide repeat-containing protein</fullName>
    </recommendedName>
</protein>
<dbReference type="NCBIfam" id="TIGR00756">
    <property type="entry name" value="PPR"/>
    <property type="match status" value="1"/>
</dbReference>
<evidence type="ECO:0000256" key="2">
    <source>
        <dbReference type="ARBA" id="ARBA00022737"/>
    </source>
</evidence>
<dbReference type="InterPro" id="IPR011990">
    <property type="entry name" value="TPR-like_helical_dom_sf"/>
</dbReference>
<feature type="repeat" description="PPR" evidence="3">
    <location>
        <begin position="161"/>
        <end position="195"/>
    </location>
</feature>
<sequence>MSGCSSLFSHKTKQSLLRLGSSILGCFSRVGFSSGVVKQSKRDDYASHEPFGVTGFDMEKSIYNILTIDRWESLNHMDYRQARLRPVHGKLALKFLKWVVKQPGLEPDHLLQLFCITTHILVRARMYDPARHILKELSWMGDKPSFVFTALMTTYRLCNSNPAVFDILIRVYMREGRIQDSLEIFRLMGLYGFNPSVYTCNAMLGSIVKSDGDLSVWPFLKEMLKRKICPDVATFNILINALCAEANFKSRVISWKRWRRVVIPNYSYVQHCAPLVLQKGRFKAAIELIDHMKSKGVDADVCTYNMIINDLCRNSRSAKGYLLLRKMRKRMIYPRSHVQHAD</sequence>
<dbReference type="GO" id="GO:0003729">
    <property type="term" value="F:mRNA binding"/>
    <property type="evidence" value="ECO:0007669"/>
    <property type="project" value="TreeGrafter"/>
</dbReference>
<keyword evidence="2" id="KW-0677">Repeat</keyword>
<evidence type="ECO:0000313" key="5">
    <source>
        <dbReference type="Proteomes" id="UP000886595"/>
    </source>
</evidence>
<evidence type="ECO:0000256" key="3">
    <source>
        <dbReference type="PROSITE-ProRule" id="PRU00708"/>
    </source>
</evidence>
<dbReference type="Pfam" id="PF13812">
    <property type="entry name" value="PPR_3"/>
    <property type="match status" value="1"/>
</dbReference>
<accession>A0A8X7V271</accession>
<name>A0A8X7V271_BRACI</name>
<proteinExistence type="inferred from homology"/>
<organism evidence="4 5">
    <name type="scientific">Brassica carinata</name>
    <name type="common">Ethiopian mustard</name>
    <name type="synonym">Abyssinian cabbage</name>
    <dbReference type="NCBI Taxonomy" id="52824"/>
    <lineage>
        <taxon>Eukaryota</taxon>
        <taxon>Viridiplantae</taxon>
        <taxon>Streptophyta</taxon>
        <taxon>Embryophyta</taxon>
        <taxon>Tracheophyta</taxon>
        <taxon>Spermatophyta</taxon>
        <taxon>Magnoliopsida</taxon>
        <taxon>eudicotyledons</taxon>
        <taxon>Gunneridae</taxon>
        <taxon>Pentapetalae</taxon>
        <taxon>rosids</taxon>
        <taxon>malvids</taxon>
        <taxon>Brassicales</taxon>
        <taxon>Brassicaceae</taxon>
        <taxon>Brassiceae</taxon>
        <taxon>Brassica</taxon>
    </lineage>
</organism>
<feature type="repeat" description="PPR" evidence="3">
    <location>
        <begin position="300"/>
        <end position="334"/>
    </location>
</feature>
<dbReference type="InterPro" id="IPR002885">
    <property type="entry name" value="PPR_rpt"/>
</dbReference>
<dbReference type="AlphaFoldDB" id="A0A8X7V271"/>
<dbReference type="PANTHER" id="PTHR47933">
    <property type="entry name" value="PENTATRICOPEPTIDE REPEAT-CONTAINING PROTEIN 1, MITOCHONDRIAL"/>
    <property type="match status" value="1"/>
</dbReference>
<dbReference type="PROSITE" id="PS51375">
    <property type="entry name" value="PPR"/>
    <property type="match status" value="2"/>
</dbReference>
<keyword evidence="5" id="KW-1185">Reference proteome</keyword>
<evidence type="ECO:0008006" key="6">
    <source>
        <dbReference type="Google" id="ProtNLM"/>
    </source>
</evidence>
<dbReference type="InterPro" id="IPR051240">
    <property type="entry name" value="Mito_RNA-Proc/Resp"/>
</dbReference>
<reference evidence="4 5" key="1">
    <citation type="submission" date="2020-02" db="EMBL/GenBank/DDBJ databases">
        <authorList>
            <person name="Ma Q."/>
            <person name="Huang Y."/>
            <person name="Song X."/>
            <person name="Pei D."/>
        </authorList>
    </citation>
    <scope>NUCLEOTIDE SEQUENCE [LARGE SCALE GENOMIC DNA]</scope>
    <source>
        <strain evidence="4">Sxm20200214</strain>
        <tissue evidence="4">Leaf</tissue>
    </source>
</reference>
<dbReference type="Gene3D" id="1.25.40.10">
    <property type="entry name" value="Tetratricopeptide repeat domain"/>
    <property type="match status" value="2"/>
</dbReference>
<gene>
    <name evidence="4" type="ORF">Bca52824_035946</name>
</gene>
<dbReference type="Pfam" id="PF13041">
    <property type="entry name" value="PPR_2"/>
    <property type="match status" value="2"/>
</dbReference>
<dbReference type="Proteomes" id="UP000886595">
    <property type="component" value="Unassembled WGS sequence"/>
</dbReference>
<comment type="similarity">
    <text evidence="1">Belongs to the PPR family. P subfamily.</text>
</comment>
<dbReference type="OrthoDB" id="185373at2759"/>
<evidence type="ECO:0000256" key="1">
    <source>
        <dbReference type="ARBA" id="ARBA00007626"/>
    </source>
</evidence>
<dbReference type="EMBL" id="JAAMPC010000008">
    <property type="protein sequence ID" value="KAG2299474.1"/>
    <property type="molecule type" value="Genomic_DNA"/>
</dbReference>
<evidence type="ECO:0000313" key="4">
    <source>
        <dbReference type="EMBL" id="KAG2299474.1"/>
    </source>
</evidence>